<accession>A0A0P9ML49</accession>
<evidence type="ECO:0000313" key="2">
    <source>
        <dbReference type="Proteomes" id="UP000050381"/>
    </source>
</evidence>
<organism evidence="1 2">
    <name type="scientific">Pseudomonas syringae pv. castaneae</name>
    <dbReference type="NCBI Taxonomy" id="264450"/>
    <lineage>
        <taxon>Bacteria</taxon>
        <taxon>Pseudomonadati</taxon>
        <taxon>Pseudomonadota</taxon>
        <taxon>Gammaproteobacteria</taxon>
        <taxon>Pseudomonadales</taxon>
        <taxon>Pseudomonadaceae</taxon>
        <taxon>Pseudomonas</taxon>
        <taxon>Pseudomonas syringae</taxon>
    </lineage>
</organism>
<name>A0A0P9ML49_PSESX</name>
<dbReference type="AlphaFoldDB" id="A0A0P9ML49"/>
<reference evidence="1 2" key="1">
    <citation type="submission" date="2015-09" db="EMBL/GenBank/DDBJ databases">
        <title>Genome announcement of multiple Pseudomonas syringae strains.</title>
        <authorList>
            <person name="Thakur S."/>
            <person name="Wang P.W."/>
            <person name="Gong Y."/>
            <person name="Weir B.S."/>
            <person name="Guttman D.S."/>
        </authorList>
    </citation>
    <scope>NUCLEOTIDE SEQUENCE [LARGE SCALE GENOMIC DNA]</scope>
    <source>
        <strain evidence="1 2">ICMP9419</strain>
    </source>
</reference>
<dbReference type="Proteomes" id="UP000050381">
    <property type="component" value="Unassembled WGS sequence"/>
</dbReference>
<comment type="caution">
    <text evidence="1">The sequence shown here is derived from an EMBL/GenBank/DDBJ whole genome shotgun (WGS) entry which is preliminary data.</text>
</comment>
<protein>
    <submittedName>
        <fullName evidence="1">Membrane protein</fullName>
    </submittedName>
</protein>
<evidence type="ECO:0000313" key="1">
    <source>
        <dbReference type="EMBL" id="KPW92703.1"/>
    </source>
</evidence>
<dbReference type="EMBL" id="LJQD01000386">
    <property type="protein sequence ID" value="KPW92703.1"/>
    <property type="molecule type" value="Genomic_DNA"/>
</dbReference>
<proteinExistence type="predicted"/>
<gene>
    <name evidence="1" type="ORF">ALO79_200318</name>
</gene>
<sequence>MIFKKNQLSEDVRKNLILQGVLKYNEAMEMLEWCSGIQWPTTEEGFCETVNVLAHRALYEGTVVAYFEGMDSAIREDLEKNPATLLEIKEILSHPLRDVLSIQSVVNKFSQALPLSDVVQETDFVQEDSIKV</sequence>
<dbReference type="RefSeq" id="WP_147474628.1">
    <property type="nucleotide sequence ID" value="NZ_LIIH01000161.1"/>
</dbReference>